<gene>
    <name evidence="3" type="ORF">H6P80_11300</name>
</gene>
<comment type="caution">
    <text evidence="3">The sequence shown here is derived from an EMBL/GenBank/DDBJ whole genome shotgun (WGS) entry which is preliminary data.</text>
</comment>
<evidence type="ECO:0000256" key="1">
    <source>
        <dbReference type="SAM" id="MobiDB-lite"/>
    </source>
</evidence>
<evidence type="ECO:0000313" key="4">
    <source>
        <dbReference type="Proteomes" id="UP000564378"/>
    </source>
</evidence>
<feature type="compositionally biased region" description="Pro residues" evidence="1">
    <location>
        <begin position="43"/>
        <end position="75"/>
    </location>
</feature>
<reference evidence="3 4" key="1">
    <citation type="submission" date="2020-08" db="EMBL/GenBank/DDBJ databases">
        <title>Draft genome sequence of Parasphingopyxis sp. GrpM-11.</title>
        <authorList>
            <person name="Oh J."/>
            <person name="Roh D.-H."/>
        </authorList>
    </citation>
    <scope>NUCLEOTIDE SEQUENCE [LARGE SCALE GENOMIC DNA]</scope>
    <source>
        <strain evidence="3 4">GrpM-11</strain>
    </source>
</reference>
<feature type="chain" id="PRO_5032879954" evidence="2">
    <location>
        <begin position="29"/>
        <end position="602"/>
    </location>
</feature>
<keyword evidence="4" id="KW-1185">Reference proteome</keyword>
<protein>
    <submittedName>
        <fullName evidence="3">Uncharacterized protein</fullName>
    </submittedName>
</protein>
<dbReference type="AlphaFoldDB" id="A0A842HZ41"/>
<name>A0A842HZ41_9SPHN</name>
<feature type="region of interest" description="Disordered" evidence="1">
    <location>
        <begin position="28"/>
        <end position="85"/>
    </location>
</feature>
<proteinExistence type="predicted"/>
<keyword evidence="2" id="KW-0732">Signal</keyword>
<dbReference type="EMBL" id="JACJVJ010000002">
    <property type="protein sequence ID" value="MBC2778202.1"/>
    <property type="molecule type" value="Genomic_DNA"/>
</dbReference>
<accession>A0A842HZ41</accession>
<dbReference type="Proteomes" id="UP000564378">
    <property type="component" value="Unassembled WGS sequence"/>
</dbReference>
<evidence type="ECO:0000313" key="3">
    <source>
        <dbReference type="EMBL" id="MBC2778202.1"/>
    </source>
</evidence>
<sequence>MKRWKTKSLIITLGVGASVSALVLPAFGQDSPESLLPPGFNDPVPPAPPPPPPPPSSPTAPTRPGPTASLPPPSSDPDRLGGEGDIDEFDLAELEFEDIPPEYELPPQARRSLEFVGPLGPNNGGYGRAAFGDADGRYLEALMRSLDAPVASRWMHISLRRAVLSNVPTPRGVVAPDWVAERAWLLLRMGEVDGARMLVQRVDSVRFTPKLYAVAMQTGLASADLATFCPLVTGARRSADSPAWVMAEGICAGLGGESARAAAEMGEVRRRGITNGFDILLAERAANAGSNPVEIDWTNVERLNAWRFGLANATDEDIPDELYATAGRQVAAWRARAPFIALADRVAPARDAAVIGVFSSQSLVSMYSALLTDLDPAAIPGSTTDLLRTAYVQPDEGERVGAMQTLWAGDEGLDPRYAGLILTARAAARIEPSDRFADSADELIASMLTAGLDLQAVRWAAVVEDSDNADAWALLAVAAPEQVVDTDLGRVEDYAENAGAAGRHRAELLAAALAGLGRIDADGADRSFGLRLGERNVWTRQLDRVAQQRRVGMVAVLAAIGMQSSSWDGIPPRHLYHIVRAFRLAGREPEARMIAAEAVTRA</sequence>
<dbReference type="RefSeq" id="WP_185801476.1">
    <property type="nucleotide sequence ID" value="NZ_JACJVJ010000002.1"/>
</dbReference>
<organism evidence="3 4">
    <name type="scientific">Parasphingopyxis marina</name>
    <dbReference type="NCBI Taxonomy" id="2761622"/>
    <lineage>
        <taxon>Bacteria</taxon>
        <taxon>Pseudomonadati</taxon>
        <taxon>Pseudomonadota</taxon>
        <taxon>Alphaproteobacteria</taxon>
        <taxon>Sphingomonadales</taxon>
        <taxon>Sphingomonadaceae</taxon>
        <taxon>Parasphingopyxis</taxon>
    </lineage>
</organism>
<evidence type="ECO:0000256" key="2">
    <source>
        <dbReference type="SAM" id="SignalP"/>
    </source>
</evidence>
<feature type="signal peptide" evidence="2">
    <location>
        <begin position="1"/>
        <end position="28"/>
    </location>
</feature>